<accession>A0A518EV56</accession>
<organism evidence="2 3">
    <name type="scientific">Saltatorellus ferox</name>
    <dbReference type="NCBI Taxonomy" id="2528018"/>
    <lineage>
        <taxon>Bacteria</taxon>
        <taxon>Pseudomonadati</taxon>
        <taxon>Planctomycetota</taxon>
        <taxon>Planctomycetia</taxon>
        <taxon>Planctomycetia incertae sedis</taxon>
        <taxon>Saltatorellus</taxon>
    </lineage>
</organism>
<protein>
    <submittedName>
        <fullName evidence="2">Prenyltransferase and squalene oxidase repeat protein</fullName>
    </submittedName>
</protein>
<dbReference type="EMBL" id="CP036434">
    <property type="protein sequence ID" value="QDV07951.1"/>
    <property type="molecule type" value="Genomic_DNA"/>
</dbReference>
<gene>
    <name evidence="2" type="ORF">Poly30_34870</name>
</gene>
<proteinExistence type="predicted"/>
<evidence type="ECO:0000313" key="2">
    <source>
        <dbReference type="EMBL" id="QDV07951.1"/>
    </source>
</evidence>
<keyword evidence="2" id="KW-0808">Transferase</keyword>
<dbReference type="InterPro" id="IPR008930">
    <property type="entry name" value="Terpenoid_cyclase/PrenylTrfase"/>
</dbReference>
<dbReference type="Proteomes" id="UP000320390">
    <property type="component" value="Chromosome"/>
</dbReference>
<sequence precursor="true">MLRPTIAVFAGLLAAPSLFAAPAPMPLLPLPALGASAQDGTLPDLKDEVDVSVRWLRATQNPETGAYGGGVEGTAWTLYALAKSPRKYTRVDGPFMTKALSFLVSAQAEDGSIADEGTSDEARLQQTRAAAAALSVLVSPETAPALGKAAVWLADHGVDSPEMDEMAIPDKVEKLGFELLARRKPDGSYEGPKGAVIATSRAIVALSSIKKRLQPAPAVEERATALPSYHKATRAEIDAAVLRGARFLLAAGPGARWGAPGQPDVGITALVVSGLQAVPEPRPGDIQATIDDAQAWIASHQKEDGAIHQGQLANYVTSASVMALAPNPKYKETVAKARDWIIRIQADEGEGYSEGDLYYGGIGYGSDERPDLSNLQMALEALVAAGETKESKSIQNALKYLERCQNRSESNDVAVTRDGIVIKSGDDGGGYYAPDESKAGYVELGDGTKIPRSYGSMSYALLKGFVFAGLTKEDPRVAAVFQWLSDNYTLDVNPGFPASAGPVAPYQGLYYYFHTMGKALDILGVDAITDGAGVEHDWRAELAGRLTSMQAKDGSWVNENAPRWWEGNPLLATSYALETLAATRKAE</sequence>
<dbReference type="CDD" id="cd00688">
    <property type="entry name" value="ISOPREN_C2_like"/>
    <property type="match status" value="1"/>
</dbReference>
<keyword evidence="1" id="KW-0732">Signal</keyword>
<feature type="chain" id="PRO_5022161820" evidence="1">
    <location>
        <begin position="21"/>
        <end position="587"/>
    </location>
</feature>
<dbReference type="OrthoDB" id="179940at2"/>
<evidence type="ECO:0000256" key="1">
    <source>
        <dbReference type="SAM" id="SignalP"/>
    </source>
</evidence>
<dbReference type="Gene3D" id="1.50.10.20">
    <property type="match status" value="2"/>
</dbReference>
<dbReference type="GO" id="GO:0016740">
    <property type="term" value="F:transferase activity"/>
    <property type="evidence" value="ECO:0007669"/>
    <property type="project" value="UniProtKB-KW"/>
</dbReference>
<dbReference type="RefSeq" id="WP_145199755.1">
    <property type="nucleotide sequence ID" value="NZ_CP036434.1"/>
</dbReference>
<dbReference type="SUPFAM" id="SSF48239">
    <property type="entry name" value="Terpenoid cyclases/Protein prenyltransferases"/>
    <property type="match status" value="2"/>
</dbReference>
<evidence type="ECO:0000313" key="3">
    <source>
        <dbReference type="Proteomes" id="UP000320390"/>
    </source>
</evidence>
<name>A0A518EV56_9BACT</name>
<reference evidence="2 3" key="1">
    <citation type="submission" date="2019-02" db="EMBL/GenBank/DDBJ databases">
        <title>Deep-cultivation of Planctomycetes and their phenomic and genomic characterization uncovers novel biology.</title>
        <authorList>
            <person name="Wiegand S."/>
            <person name="Jogler M."/>
            <person name="Boedeker C."/>
            <person name="Pinto D."/>
            <person name="Vollmers J."/>
            <person name="Rivas-Marin E."/>
            <person name="Kohn T."/>
            <person name="Peeters S.H."/>
            <person name="Heuer A."/>
            <person name="Rast P."/>
            <person name="Oberbeckmann S."/>
            <person name="Bunk B."/>
            <person name="Jeske O."/>
            <person name="Meyerdierks A."/>
            <person name="Storesund J.E."/>
            <person name="Kallscheuer N."/>
            <person name="Luecker S."/>
            <person name="Lage O.M."/>
            <person name="Pohl T."/>
            <person name="Merkel B.J."/>
            <person name="Hornburger P."/>
            <person name="Mueller R.-W."/>
            <person name="Bruemmer F."/>
            <person name="Labrenz M."/>
            <person name="Spormann A.M."/>
            <person name="Op den Camp H."/>
            <person name="Overmann J."/>
            <person name="Amann R."/>
            <person name="Jetten M.S.M."/>
            <person name="Mascher T."/>
            <person name="Medema M.H."/>
            <person name="Devos D.P."/>
            <person name="Kaster A.-K."/>
            <person name="Ovreas L."/>
            <person name="Rohde M."/>
            <person name="Galperin M.Y."/>
            <person name="Jogler C."/>
        </authorList>
    </citation>
    <scope>NUCLEOTIDE SEQUENCE [LARGE SCALE GENOMIC DNA]</scope>
    <source>
        <strain evidence="2 3">Poly30</strain>
    </source>
</reference>
<feature type="signal peptide" evidence="1">
    <location>
        <begin position="1"/>
        <end position="20"/>
    </location>
</feature>
<dbReference type="AlphaFoldDB" id="A0A518EV56"/>
<keyword evidence="3" id="KW-1185">Reference proteome</keyword>